<proteinExistence type="predicted"/>
<sequence length="101" mass="10517">MSKHLAVPEVINKGQRVLRTIVQVGIPAFLGFALVLPEIIEALGLPVESELRLYLVGIAAAVTAVAGALSRVMAIPAVNEWLTSIGLGSVPKSAATTTTEE</sequence>
<evidence type="ECO:0008006" key="4">
    <source>
        <dbReference type="Google" id="ProtNLM"/>
    </source>
</evidence>
<keyword evidence="3" id="KW-1185">Reference proteome</keyword>
<dbReference type="Proteomes" id="UP001174208">
    <property type="component" value="Unassembled WGS sequence"/>
</dbReference>
<protein>
    <recommendedName>
        <fullName evidence="4">Holin</fullName>
    </recommendedName>
</protein>
<dbReference type="RefSeq" id="WP_301209575.1">
    <property type="nucleotide sequence ID" value="NZ_JAROCF010000002.1"/>
</dbReference>
<reference evidence="2" key="1">
    <citation type="submission" date="2023-06" db="EMBL/GenBank/DDBJ databases">
        <title>MT1 and MT2 Draft Genomes of Novel Species.</title>
        <authorList>
            <person name="Venkateswaran K."/>
        </authorList>
    </citation>
    <scope>NUCLEOTIDE SEQUENCE</scope>
    <source>
        <strain evidence="2">F6_8S_P_1B</strain>
    </source>
</reference>
<evidence type="ECO:0000313" key="3">
    <source>
        <dbReference type="Proteomes" id="UP001174208"/>
    </source>
</evidence>
<feature type="transmembrane region" description="Helical" evidence="1">
    <location>
        <begin position="21"/>
        <end position="40"/>
    </location>
</feature>
<keyword evidence="1" id="KW-1133">Transmembrane helix</keyword>
<organism evidence="2 3">
    <name type="scientific">Leifsonia williamsii</name>
    <dbReference type="NCBI Taxonomy" id="3035919"/>
    <lineage>
        <taxon>Bacteria</taxon>
        <taxon>Bacillati</taxon>
        <taxon>Actinomycetota</taxon>
        <taxon>Actinomycetes</taxon>
        <taxon>Micrococcales</taxon>
        <taxon>Microbacteriaceae</taxon>
        <taxon>Leifsonia</taxon>
    </lineage>
</organism>
<gene>
    <name evidence="2" type="ORF">P5G50_18265</name>
</gene>
<comment type="caution">
    <text evidence="2">The sequence shown here is derived from an EMBL/GenBank/DDBJ whole genome shotgun (WGS) entry which is preliminary data.</text>
</comment>
<accession>A0ABT8KHZ0</accession>
<evidence type="ECO:0000313" key="2">
    <source>
        <dbReference type="EMBL" id="MDN4616396.1"/>
    </source>
</evidence>
<name>A0ABT8KHZ0_9MICO</name>
<evidence type="ECO:0000256" key="1">
    <source>
        <dbReference type="SAM" id="Phobius"/>
    </source>
</evidence>
<feature type="transmembrane region" description="Helical" evidence="1">
    <location>
        <begin position="52"/>
        <end position="74"/>
    </location>
</feature>
<dbReference type="EMBL" id="JAROCF010000002">
    <property type="protein sequence ID" value="MDN4616396.1"/>
    <property type="molecule type" value="Genomic_DNA"/>
</dbReference>
<keyword evidence="1" id="KW-0812">Transmembrane</keyword>
<keyword evidence="1" id="KW-0472">Membrane</keyword>